<proteinExistence type="predicted"/>
<feature type="compositionally biased region" description="Basic and acidic residues" evidence="1">
    <location>
        <begin position="921"/>
        <end position="934"/>
    </location>
</feature>
<evidence type="ECO:0000256" key="1">
    <source>
        <dbReference type="SAM" id="MobiDB-lite"/>
    </source>
</evidence>
<evidence type="ECO:0000256" key="2">
    <source>
        <dbReference type="SAM" id="Phobius"/>
    </source>
</evidence>
<feature type="transmembrane region" description="Helical" evidence="2">
    <location>
        <begin position="71"/>
        <end position="93"/>
    </location>
</feature>
<feature type="transmembrane region" description="Helical" evidence="2">
    <location>
        <begin position="2132"/>
        <end position="2152"/>
    </location>
</feature>
<feature type="region of interest" description="Disordered" evidence="1">
    <location>
        <begin position="436"/>
        <end position="473"/>
    </location>
</feature>
<feature type="transmembrane region" description="Helical" evidence="2">
    <location>
        <begin position="129"/>
        <end position="155"/>
    </location>
</feature>
<dbReference type="EMBL" id="KQ234386">
    <property type="protein sequence ID" value="KMZ77726.1"/>
    <property type="molecule type" value="Genomic_DNA"/>
</dbReference>
<feature type="transmembrane region" description="Helical" evidence="2">
    <location>
        <begin position="33"/>
        <end position="51"/>
    </location>
</feature>
<feature type="transmembrane region" description="Helical" evidence="2">
    <location>
        <begin position="601"/>
        <end position="622"/>
    </location>
</feature>
<feature type="compositionally biased region" description="Basic and acidic residues" evidence="1">
    <location>
        <begin position="985"/>
        <end position="996"/>
    </location>
</feature>
<keyword evidence="2" id="KW-1133">Transmembrane helix</keyword>
<feature type="compositionally biased region" description="Basic and acidic residues" evidence="1">
    <location>
        <begin position="699"/>
        <end position="714"/>
    </location>
</feature>
<feature type="region of interest" description="Disordered" evidence="1">
    <location>
        <begin position="1543"/>
        <end position="1581"/>
    </location>
</feature>
<feature type="region of interest" description="Disordered" evidence="1">
    <location>
        <begin position="1151"/>
        <end position="1204"/>
    </location>
</feature>
<feature type="compositionally biased region" description="Basic and acidic residues" evidence="1">
    <location>
        <begin position="1990"/>
        <end position="2012"/>
    </location>
</feature>
<feature type="compositionally biased region" description="Polar residues" evidence="1">
    <location>
        <begin position="1059"/>
        <end position="1069"/>
    </location>
</feature>
<feature type="region of interest" description="Disordered" evidence="1">
    <location>
        <begin position="699"/>
        <end position="733"/>
    </location>
</feature>
<feature type="region of interest" description="Disordered" evidence="1">
    <location>
        <begin position="886"/>
        <end position="934"/>
    </location>
</feature>
<feature type="transmembrane region" description="Helical" evidence="2">
    <location>
        <begin position="629"/>
        <end position="650"/>
    </location>
</feature>
<feature type="transmembrane region" description="Helical" evidence="2">
    <location>
        <begin position="230"/>
        <end position="252"/>
    </location>
</feature>
<reference evidence="3 4" key="1">
    <citation type="submission" date="2011-08" db="EMBL/GenBank/DDBJ databases">
        <title>The Genome Sequence of Plasmodium vivax India VII.</title>
        <authorList>
            <consortium name="The Broad Institute Genome Sequencing Platform"/>
            <consortium name="The Broad Institute Genome Sequencing Center for Infectious Disease"/>
            <person name="Neafsey D."/>
            <person name="Carlton J."/>
            <person name="Barnwell J."/>
            <person name="Collins W."/>
            <person name="Escalante A."/>
            <person name="Mullikin J."/>
            <person name="Saul A."/>
            <person name="Guigo R."/>
            <person name="Camara F."/>
            <person name="Young S.K."/>
            <person name="Zeng Q."/>
            <person name="Gargeya S."/>
            <person name="Fitzgerald M."/>
            <person name="Haas B."/>
            <person name="Abouelleil A."/>
            <person name="Alvarado L."/>
            <person name="Arachchi H.M."/>
            <person name="Berlin A."/>
            <person name="Brown A."/>
            <person name="Chapman S.B."/>
            <person name="Chen Z."/>
            <person name="Dunbar C."/>
            <person name="Freedman E."/>
            <person name="Gearin G."/>
            <person name="Gellesch M."/>
            <person name="Goldberg J."/>
            <person name="Griggs A."/>
            <person name="Gujja S."/>
            <person name="Heiman D."/>
            <person name="Howarth C."/>
            <person name="Larson L."/>
            <person name="Lui A."/>
            <person name="MacDonald P.J.P."/>
            <person name="Montmayeur A."/>
            <person name="Murphy C."/>
            <person name="Neiman D."/>
            <person name="Pearson M."/>
            <person name="Priest M."/>
            <person name="Roberts A."/>
            <person name="Saif S."/>
            <person name="Shea T."/>
            <person name="Shenoy N."/>
            <person name="Sisk P."/>
            <person name="Stolte C."/>
            <person name="Sykes S."/>
            <person name="Wortman J."/>
            <person name="Nusbaum C."/>
            <person name="Birren B."/>
        </authorList>
    </citation>
    <scope>NUCLEOTIDE SEQUENCE [LARGE SCALE GENOMIC DNA]</scope>
    <source>
        <strain evidence="3 4">India VII</strain>
    </source>
</reference>
<feature type="compositionally biased region" description="Polar residues" evidence="1">
    <location>
        <begin position="1093"/>
        <end position="1108"/>
    </location>
</feature>
<dbReference type="Proteomes" id="UP000053562">
    <property type="component" value="Unassembled WGS sequence"/>
</dbReference>
<feature type="region of interest" description="Disordered" evidence="1">
    <location>
        <begin position="1336"/>
        <end position="1357"/>
    </location>
</feature>
<keyword evidence="2" id="KW-0812">Transmembrane</keyword>
<feature type="compositionally biased region" description="Polar residues" evidence="1">
    <location>
        <begin position="1556"/>
        <end position="1572"/>
    </location>
</feature>
<dbReference type="PANTHER" id="PTHR16189">
    <property type="entry name" value="TRANSMEMBRANE PROTEIN 104-RELATED"/>
    <property type="match status" value="1"/>
</dbReference>
<feature type="compositionally biased region" description="Basic and acidic residues" evidence="1">
    <location>
        <begin position="892"/>
        <end position="905"/>
    </location>
</feature>
<dbReference type="OrthoDB" id="294541at2759"/>
<feature type="compositionally biased region" description="Basic and acidic residues" evidence="1">
    <location>
        <begin position="1825"/>
        <end position="1846"/>
    </location>
</feature>
<feature type="region of interest" description="Disordered" evidence="1">
    <location>
        <begin position="827"/>
        <end position="848"/>
    </location>
</feature>
<gene>
    <name evidence="3" type="ORF">PVIIG_03958</name>
</gene>
<feature type="transmembrane region" description="Helical" evidence="2">
    <location>
        <begin position="198"/>
        <end position="218"/>
    </location>
</feature>
<evidence type="ECO:0000313" key="3">
    <source>
        <dbReference type="EMBL" id="KMZ77726.1"/>
    </source>
</evidence>
<dbReference type="PANTHER" id="PTHR16189:SF3">
    <property type="entry name" value="AMINO ACID TRANSPORTER TRANSMEMBRANE DOMAIN-CONTAINING PROTEIN"/>
    <property type="match status" value="1"/>
</dbReference>
<keyword evidence="2" id="KW-0472">Membrane</keyword>
<feature type="transmembrane region" description="Helical" evidence="2">
    <location>
        <begin position="535"/>
        <end position="556"/>
    </location>
</feature>
<protein>
    <recommendedName>
        <fullName evidence="5">Amino acid transporter</fullName>
    </recommendedName>
</protein>
<feature type="region of interest" description="Disordered" evidence="1">
    <location>
        <begin position="1810"/>
        <end position="1846"/>
    </location>
</feature>
<feature type="compositionally biased region" description="Basic and acidic residues" evidence="1">
    <location>
        <begin position="436"/>
        <end position="462"/>
    </location>
</feature>
<evidence type="ECO:0000313" key="4">
    <source>
        <dbReference type="Proteomes" id="UP000053562"/>
    </source>
</evidence>
<feature type="compositionally biased region" description="Basic and acidic residues" evidence="1">
    <location>
        <begin position="1183"/>
        <end position="1204"/>
    </location>
</feature>
<accession>A0A0J9S4T9</accession>
<feature type="region of interest" description="Disordered" evidence="1">
    <location>
        <begin position="1948"/>
        <end position="2020"/>
    </location>
</feature>
<feature type="transmembrane region" description="Helical" evidence="2">
    <location>
        <begin position="568"/>
        <end position="589"/>
    </location>
</feature>
<feature type="region of interest" description="Disordered" evidence="1">
    <location>
        <begin position="969"/>
        <end position="1125"/>
    </location>
</feature>
<evidence type="ECO:0008006" key="5">
    <source>
        <dbReference type="Google" id="ProtNLM"/>
    </source>
</evidence>
<sequence length="2153" mass="242711">MNIKWLPNISLLNYKKTNGKQKFVRSRKRFRTITWKYTKTIGPFASFIYIFNQSIGSGLFDIPSLIDEVGWIPVIFGNLFVCSVAVFCSLMILRAMTMIPKNKNFEQRIEYSAVIKYFMSNKKYKFVSFLYHLGNLCNNICGILVISKIVDIFIIKLFGSTILFQVYPQIKVSKCSLSLLDTMYNGYYYSSTGHYETVVIGGVTIGYIINAIICIHLSSKGLEETINYQYVVFMIFMTSFLYLSVSSTIYLLSQNYVDQNGTLSKVDVHNNLILNRAHLETDLVKNYLKYKDINHVKKNPQLCRADPFFDRCPVKDQFGRNPFSVESGENERVVRSSHVWGNLQREVQREVQRGSLHRRGKTFSCSCLSLNPLYQKKAYIFRNSIFYFTVSSCSYGMNAKKAASLRHFYSVYKIYHSLERSGGGVASWKGAEWRHSKGEERKGADRQRERRKTDEQNNREGGKFSGARYPNGGEEAQKQNKMFFTNLYHMISKIEGIKSYCMGKTFANFIDSYGFVSNIPSWGNEITDDVNVSKAIWLTVILSSIFYFIFGLIFCLNNSFQNINTSVLYLFNFVAVAPKVITGSISMRYDLMNLDICSDNAAFFFGCIAPFLSAWIFSNGIIFSDAFNYTSLICGLFCNFLSPAFAYISACESNKSFYKNPLRKYTIVNRKKTVFSSSSDIRRALGNIIDTFDDEEGEKHAVEDSDERDKKWRGGDNYQLRGRGEEQEEDAELEAEFEAGLDAGAALGYRRSLSLNRYASQRESKFSSISRSSYFKFVSGECLPKSYSKGSTGQDSLSERNSSDFKFANNYDGSGGVHTHGDTAEEQPFRIKGDGTSSSALLGKNGKKKKKKGVMFSDEIEECSSRENFKSKRGCSYGEIGGEEEATLGSDRCTKGSHSNDRDICGETEEMPFLKQSRRTNQRDDTWGSRNSSHEILEDVKMQEVKKEKKVKKKLMFSDEVQLCSEVDEAAEGKRKNSKGVTFAEESKEPAVEDAKHAKREKKAMSVSLNVQLCSEDVDATKKKNSQFGITVNDEAVPEKRGEQRGSLNPASDPENVAPNGNSEGQKTSLFECERGEETESVEPQKGEPEPSAPSTSQNEQQTGQISKKGSADLHDQEVDNPVVKSVNQACPAEVSPHYKINTISNNECVASGGEKAKRCAKDSGEDCEIDPGDQNGTAANHSENEHTPGAEKAKLGEKEEEEKKKKGGNLLCVRFEEHTQEETAATLPENITAKIKNVMQYERNFSDSAINYDARNQMKKLEMKGNEVIRKNRSFEQPEQVFKRQREKLKSHYKCSISNVLGSFANYDDIIIQGMEHLERKEINGENLLKSTSNGFEEENELGPPNGNSSRVGSTNDKSFVEDTLVEEADETLNKENTFSSFEKDDADVIPNVLVHKTCERDGDIGKGRDGSKREPFSEHIQQVQATETGSFDHAAMGGRTYSIHLRKENSKDDEILINNLKDLSTEQGLNKNSLQPGQSLHVSQMGNPTGGHSQKFPFDDAFISKHSNNREANMNMCKINLLINNTSYRDERDALLKHSKSDALAGEKHHKMSALSTEQGENTHNEQNSPPLGEHKEDPHLLSFSFRNNFNKQKCASCEIISLPEHATIPQRKMKTLNYQDSVNEMDTANELHKKNTLFVRQRKKLKSSFHANGDMITGNHKEAIHKEQINEFRKQISKESCILNYYDDEKCTDVAQGEACQMGEEKLDQVVTKKKVAENKAELEIPILHIMKSYEGQAASPDVDVAVKDSVEPKSKGDPRRKTCYKFADISKLMSDIDLGEFDSAEGEMVDGGHHTVVDRNEAMQGEDKADHFSTPANDTNLKSDERVNLSEEKDPSAETEKPDVVKKLERIYSALSTKLHSEDPEMCTSDDHDHTDCVDFRCFKIIDNVSPVKYYYNAFHRSKILDSKKYDHIYSNDYMIDDKTNMDHLCSIFLFGNPLERSEECADGNSGGNGNSNSNSNSNSNGDGKKGVGAGDEQTDATSDAQNERLNQDRGESAATFEDQKEDTSSTSGLYEEKGPLIKRSFSGSLESHSEILKRCIFEKSDLSGGSVLSRRKPNIKFSLNEEIINTEVPKKRKRKINHELNDIFRSNDIVGDARKSSDKIEVMKIRIHVYPALLQKYHVETTYLLLGCLTVFSFVGIITDFLFG</sequence>
<feature type="compositionally biased region" description="Basic and acidic residues" evidence="1">
    <location>
        <begin position="1072"/>
        <end position="1089"/>
    </location>
</feature>
<name>A0A0J9S4T9_PLAVI</name>
<feature type="compositionally biased region" description="Basic and acidic residues" evidence="1">
    <location>
        <begin position="1155"/>
        <end position="1165"/>
    </location>
</feature>
<organism evidence="3 4">
    <name type="scientific">Plasmodium vivax India VII</name>
    <dbReference type="NCBI Taxonomy" id="1077284"/>
    <lineage>
        <taxon>Eukaryota</taxon>
        <taxon>Sar</taxon>
        <taxon>Alveolata</taxon>
        <taxon>Apicomplexa</taxon>
        <taxon>Aconoidasida</taxon>
        <taxon>Haemosporida</taxon>
        <taxon>Plasmodiidae</taxon>
        <taxon>Plasmodium</taxon>
        <taxon>Plasmodium (Plasmodium)</taxon>
    </lineage>
</organism>
<feature type="compositionally biased region" description="Low complexity" evidence="1">
    <location>
        <begin position="1959"/>
        <end position="1970"/>
    </location>
</feature>